<sequence>MEHDMHPHVFKSNNHHFPPPRAASPRNRKPGAFRHWLQTAFHRWQRGKMIETLRGMDDRLLRDIGIDRSDIPRVVDGLTDRELSMRPVSSDVQVDARWRGGRTA</sequence>
<protein>
    <submittedName>
        <fullName evidence="3">DUF1127 domain-containing protein</fullName>
    </submittedName>
</protein>
<reference evidence="3 4" key="1">
    <citation type="submission" date="2019-11" db="EMBL/GenBank/DDBJ databases">
        <title>Pseudooceanicola pacifica sp. nov., isolated from deep-sea sediment of the Pacific Ocean.</title>
        <authorList>
            <person name="Lyu L."/>
        </authorList>
    </citation>
    <scope>NUCLEOTIDE SEQUENCE [LARGE SCALE GENOMIC DNA]</scope>
    <source>
        <strain evidence="3 4">216_PA32_1</strain>
    </source>
</reference>
<name>A0A844WFS8_9RHOB</name>
<keyword evidence="4" id="KW-1185">Reference proteome</keyword>
<comment type="caution">
    <text evidence="3">The sequence shown here is derived from an EMBL/GenBank/DDBJ whole genome shotgun (WGS) entry which is preliminary data.</text>
</comment>
<evidence type="ECO:0000256" key="1">
    <source>
        <dbReference type="SAM" id="MobiDB-lite"/>
    </source>
</evidence>
<organism evidence="3 4">
    <name type="scientific">Pseudooceanicola pacificus</name>
    <dbReference type="NCBI Taxonomy" id="2676438"/>
    <lineage>
        <taxon>Bacteria</taxon>
        <taxon>Pseudomonadati</taxon>
        <taxon>Pseudomonadota</taxon>
        <taxon>Alphaproteobacteria</taxon>
        <taxon>Rhodobacterales</taxon>
        <taxon>Paracoccaceae</taxon>
        <taxon>Pseudooceanicola</taxon>
    </lineage>
</organism>
<proteinExistence type="predicted"/>
<feature type="region of interest" description="Disordered" evidence="1">
    <location>
        <begin position="1"/>
        <end position="30"/>
    </location>
</feature>
<dbReference type="AlphaFoldDB" id="A0A844WFS8"/>
<evidence type="ECO:0000259" key="2">
    <source>
        <dbReference type="Pfam" id="PF06568"/>
    </source>
</evidence>
<evidence type="ECO:0000313" key="3">
    <source>
        <dbReference type="EMBL" id="MWB78469.1"/>
    </source>
</evidence>
<accession>A0A844WFS8</accession>
<dbReference type="Pfam" id="PF06568">
    <property type="entry name" value="YjiS-like"/>
    <property type="match status" value="1"/>
</dbReference>
<dbReference type="InterPro" id="IPR009506">
    <property type="entry name" value="YjiS-like"/>
</dbReference>
<evidence type="ECO:0000313" key="4">
    <source>
        <dbReference type="Proteomes" id="UP000443843"/>
    </source>
</evidence>
<gene>
    <name evidence="3" type="ORF">GLS40_10570</name>
</gene>
<dbReference type="RefSeq" id="WP_146178891.1">
    <property type="nucleotide sequence ID" value="NZ_WNXQ01000005.1"/>
</dbReference>
<feature type="domain" description="YjiS-like" evidence="2">
    <location>
        <begin position="42"/>
        <end position="71"/>
    </location>
</feature>
<dbReference type="EMBL" id="WNXQ01000005">
    <property type="protein sequence ID" value="MWB78469.1"/>
    <property type="molecule type" value="Genomic_DNA"/>
</dbReference>
<dbReference type="Proteomes" id="UP000443843">
    <property type="component" value="Unassembled WGS sequence"/>
</dbReference>